<evidence type="ECO:0000313" key="1">
    <source>
        <dbReference type="EMBL" id="DAE25360.1"/>
    </source>
</evidence>
<proteinExistence type="predicted"/>
<dbReference type="Gene3D" id="1.10.10.2520">
    <property type="entry name" value="Cell wall hydrolase SleB, domain 1"/>
    <property type="match status" value="1"/>
</dbReference>
<reference evidence="1" key="1">
    <citation type="journal article" date="2021" name="Proc. Natl. Acad. Sci. U.S.A.">
        <title>A Catalog of Tens of Thousands of Viruses from Human Metagenomes Reveals Hidden Associations with Chronic Diseases.</title>
        <authorList>
            <person name="Tisza M.J."/>
            <person name="Buck C.B."/>
        </authorList>
    </citation>
    <scope>NUCLEOTIDE SEQUENCE</scope>
    <source>
        <strain evidence="1">Ct6d71</strain>
    </source>
</reference>
<protein>
    <submittedName>
        <fullName evidence="1">Spore cortex-lytic enzyme, lytic transglycosylase</fullName>
    </submittedName>
</protein>
<dbReference type="EMBL" id="BK015797">
    <property type="protein sequence ID" value="DAE25360.1"/>
    <property type="molecule type" value="Genomic_DNA"/>
</dbReference>
<sequence>MKKRRCIAVGLILSSVLTLGCTAKESHSVDYMAAIQQSVSVGDFDTAKLYESARNQKIKELGLNYDTTDFFSEKNVTKVHENIQNYVQNGYKVPPTQPEYVRYFSDNDVVMLAKVAYCEARGIKSKTEIACVMWTILNRYDAGYAKSISAVILSPNQFAYRSSAPMVSDYGYDLYALAYDVLENWSKEHSGRTDVVRVLPKEFMWYAGNGVSNRFRCHYRCGHYYQYYLGYYYDA</sequence>
<organism evidence="1">
    <name type="scientific">Siphoviridae sp. ct6d71</name>
    <dbReference type="NCBI Taxonomy" id="2826298"/>
    <lineage>
        <taxon>Viruses</taxon>
        <taxon>Duplodnaviria</taxon>
        <taxon>Heunggongvirae</taxon>
        <taxon>Uroviricota</taxon>
        <taxon>Caudoviricetes</taxon>
    </lineage>
</organism>
<dbReference type="PROSITE" id="PS51257">
    <property type="entry name" value="PROKAR_LIPOPROTEIN"/>
    <property type="match status" value="1"/>
</dbReference>
<dbReference type="InterPro" id="IPR042047">
    <property type="entry name" value="SleB_dom1"/>
</dbReference>
<name>A0A8S5R1Y2_9CAUD</name>
<accession>A0A8S5R1Y2</accession>